<dbReference type="GO" id="GO:0016020">
    <property type="term" value="C:membrane"/>
    <property type="evidence" value="ECO:0007669"/>
    <property type="project" value="UniProtKB-SubCell"/>
</dbReference>
<dbReference type="InterPro" id="IPR007568">
    <property type="entry name" value="RTA1"/>
</dbReference>
<feature type="transmembrane region" description="Helical" evidence="5">
    <location>
        <begin position="117"/>
        <end position="141"/>
    </location>
</feature>
<dbReference type="RefSeq" id="XP_013342029.1">
    <property type="nucleotide sequence ID" value="XM_013486575.1"/>
</dbReference>
<dbReference type="InParanoid" id="A0A074YCD4"/>
<feature type="transmembrane region" description="Helical" evidence="5">
    <location>
        <begin position="153"/>
        <end position="178"/>
    </location>
</feature>
<accession>A0A074YCD4</accession>
<evidence type="ECO:0008006" key="8">
    <source>
        <dbReference type="Google" id="ProtNLM"/>
    </source>
</evidence>
<evidence type="ECO:0000256" key="3">
    <source>
        <dbReference type="ARBA" id="ARBA00022989"/>
    </source>
</evidence>
<protein>
    <recommendedName>
        <fullName evidence="8">RTA1 like protein</fullName>
    </recommendedName>
</protein>
<evidence type="ECO:0000256" key="4">
    <source>
        <dbReference type="ARBA" id="ARBA00023136"/>
    </source>
</evidence>
<feature type="transmembrane region" description="Helical" evidence="5">
    <location>
        <begin position="199"/>
        <end position="216"/>
    </location>
</feature>
<evidence type="ECO:0000313" key="6">
    <source>
        <dbReference type="EMBL" id="KEQ93659.1"/>
    </source>
</evidence>
<gene>
    <name evidence="6" type="ORF">AUEXF2481DRAFT_31224</name>
</gene>
<dbReference type="OrthoDB" id="3358017at2759"/>
<dbReference type="PANTHER" id="PTHR31465">
    <property type="entry name" value="PROTEIN RTA1-RELATED"/>
    <property type="match status" value="1"/>
</dbReference>
<dbReference type="Proteomes" id="UP000030641">
    <property type="component" value="Unassembled WGS sequence"/>
</dbReference>
<dbReference type="Pfam" id="PF04479">
    <property type="entry name" value="RTA1"/>
    <property type="match status" value="1"/>
</dbReference>
<proteinExistence type="predicted"/>
<keyword evidence="7" id="KW-1185">Reference proteome</keyword>
<organism evidence="6 7">
    <name type="scientific">Aureobasidium subglaciale (strain EXF-2481)</name>
    <name type="common">Aureobasidium pullulans var. subglaciale</name>
    <dbReference type="NCBI Taxonomy" id="1043005"/>
    <lineage>
        <taxon>Eukaryota</taxon>
        <taxon>Fungi</taxon>
        <taxon>Dikarya</taxon>
        <taxon>Ascomycota</taxon>
        <taxon>Pezizomycotina</taxon>
        <taxon>Dothideomycetes</taxon>
        <taxon>Dothideomycetidae</taxon>
        <taxon>Dothideales</taxon>
        <taxon>Saccotheciaceae</taxon>
        <taxon>Aureobasidium</taxon>
    </lineage>
</organism>
<name>A0A074YCD4_AURSE</name>
<evidence type="ECO:0000256" key="5">
    <source>
        <dbReference type="SAM" id="Phobius"/>
    </source>
</evidence>
<evidence type="ECO:0000313" key="7">
    <source>
        <dbReference type="Proteomes" id="UP000030641"/>
    </source>
</evidence>
<dbReference type="EMBL" id="KL584765">
    <property type="protein sequence ID" value="KEQ93659.1"/>
    <property type="molecule type" value="Genomic_DNA"/>
</dbReference>
<sequence>MTKIYHNVYPYDASVPAAVLFAILFFIMSILHLYQLVRTRIWYLIPFLLGGIFEGIGYTFRIISINQSPDYTLPPYAIQLILPLIAPALLSATMYMSLGRIILVTHSESLAPIRRTWLTKLFVLGDVLSFMAQAIGGAIISAQKPYSYNTGRWVIIIGLVIQVFFFGLFLVTGVIFHVRLAKTSTTASETFAWKKHMEALYIGSMLILVRSVYRLIEYLEDKGGYLITHEAFAYVFDALLMLAVMLVFFWVHPSEIQVLIRGKGKIIKHGVEVADVLEMEDTVMFLDEEARIK</sequence>
<comment type="subcellular location">
    <subcellularLocation>
        <location evidence="1">Membrane</location>
        <topology evidence="1">Multi-pass membrane protein</topology>
    </subcellularLocation>
</comment>
<keyword evidence="4 5" id="KW-0472">Membrane</keyword>
<dbReference type="OMA" id="LMKHEVF"/>
<feature type="transmembrane region" description="Helical" evidence="5">
    <location>
        <begin position="76"/>
        <end position="96"/>
    </location>
</feature>
<dbReference type="HOGENOM" id="CLU_033465_3_1_1"/>
<feature type="transmembrane region" description="Helical" evidence="5">
    <location>
        <begin position="41"/>
        <end position="64"/>
    </location>
</feature>
<dbReference type="AlphaFoldDB" id="A0A074YCD4"/>
<reference evidence="6 7" key="1">
    <citation type="journal article" date="2014" name="BMC Genomics">
        <title>Genome sequencing of four Aureobasidium pullulans varieties: biotechnological potential, stress tolerance, and description of new species.</title>
        <authorList>
            <person name="Gostin Ar C."/>
            <person name="Ohm R.A."/>
            <person name="Kogej T."/>
            <person name="Sonjak S."/>
            <person name="Turk M."/>
            <person name="Zajc J."/>
            <person name="Zalar P."/>
            <person name="Grube M."/>
            <person name="Sun H."/>
            <person name="Han J."/>
            <person name="Sharma A."/>
            <person name="Chiniquy J."/>
            <person name="Ngan C.Y."/>
            <person name="Lipzen A."/>
            <person name="Barry K."/>
            <person name="Grigoriev I.V."/>
            <person name="Gunde-Cimerman N."/>
        </authorList>
    </citation>
    <scope>NUCLEOTIDE SEQUENCE [LARGE SCALE GENOMIC DNA]</scope>
    <source>
        <strain evidence="6 7">EXF-2481</strain>
    </source>
</reference>
<feature type="transmembrane region" description="Helical" evidence="5">
    <location>
        <begin position="231"/>
        <end position="251"/>
    </location>
</feature>
<evidence type="ECO:0000256" key="2">
    <source>
        <dbReference type="ARBA" id="ARBA00022692"/>
    </source>
</evidence>
<dbReference type="STRING" id="1043005.A0A074YCD4"/>
<keyword evidence="3 5" id="KW-1133">Transmembrane helix</keyword>
<dbReference type="PANTHER" id="PTHR31465:SF35">
    <property type="entry name" value="RTA1 DOMAIN PROTEIN-RELATED"/>
    <property type="match status" value="1"/>
</dbReference>
<dbReference type="GeneID" id="25364382"/>
<evidence type="ECO:0000256" key="1">
    <source>
        <dbReference type="ARBA" id="ARBA00004141"/>
    </source>
</evidence>
<feature type="transmembrane region" description="Helical" evidence="5">
    <location>
        <begin position="15"/>
        <end position="34"/>
    </location>
</feature>
<keyword evidence="2 5" id="KW-0812">Transmembrane</keyword>